<evidence type="ECO:0000256" key="1">
    <source>
        <dbReference type="SAM" id="Coils"/>
    </source>
</evidence>
<accession>V6TEF0</accession>
<sequence>MSICYLLLFEEKTNDMQNVLVSALEQENRTLIDRVIKLEAKIQQNETLYLKSQTSVALMSHDKALEDQTKIRALQDSLHQLEADLARVTTEYVGQQTKCASVEKALQLSERVKNNLISETAKLKRMVTQYQTNEELLVNALENYINIFSNTGHSHADEGRLISTLPSYIDEDTECLCLDRLNRSLYTIVLLLNANKSTPEEARQSSRENQELHVENERLRAEIITLRAQLETEKTERRVLLEDAKKSFSQLKNLQAAQLEIRTDKIRELEGKVALLESALKRKQEQLDELTSQSERAYPAYEQMKRTTEVQKDELQVDQRSSFVNFAETTLNELALEISREKATSIGDSARGLRRVSFNSHALYSSPTSPAFSSVPKSHPRAPTLKNEIDSNIMSMATGRRLSVIEAADTVRTLTE</sequence>
<reference evidence="3 4" key="2">
    <citation type="journal article" date="2013" name="Genome Biol. Evol.">
        <title>Genome sequencing of Giardia lamblia genotypes A2 and B isolates (DH and GS) and comparative analysis with the genomes of genotypes A1 and E (WB and Pig).</title>
        <authorList>
            <person name="Adam R.D."/>
            <person name="Dahlstrom E.W."/>
            <person name="Martens C.A."/>
            <person name="Bruno D.P."/>
            <person name="Barbian K.D."/>
            <person name="Ricklefs S.M."/>
            <person name="Hernandez M.M."/>
            <person name="Narla N.P."/>
            <person name="Patel R.B."/>
            <person name="Porcella S.F."/>
            <person name="Nash T.E."/>
        </authorList>
    </citation>
    <scope>NUCLEOTIDE SEQUENCE [LARGE SCALE GENOMIC DNA]</scope>
    <source>
        <strain evidence="3 4">DH</strain>
    </source>
</reference>
<proteinExistence type="predicted"/>
<organism evidence="3 4">
    <name type="scientific">Giardia intestinalis</name>
    <name type="common">Giardia lamblia</name>
    <dbReference type="NCBI Taxonomy" id="5741"/>
    <lineage>
        <taxon>Eukaryota</taxon>
        <taxon>Metamonada</taxon>
        <taxon>Diplomonadida</taxon>
        <taxon>Hexamitidae</taxon>
        <taxon>Giardiinae</taxon>
        <taxon>Giardia</taxon>
    </lineage>
</organism>
<dbReference type="VEuPathDB" id="GiardiaDB:QR46_3888"/>
<reference evidence="4" key="1">
    <citation type="submission" date="2012-02" db="EMBL/GenBank/DDBJ databases">
        <title>Genome sequencing of Giardia lamblia Genotypes A2 and B isolates (DH and GS) and comparative analysis with the genomes of Genotypes A1 and E (WB and Pig).</title>
        <authorList>
            <person name="Adam R."/>
            <person name="Dahlstrom E."/>
            <person name="Martens C."/>
            <person name="Bruno D."/>
            <person name="Barbian K."/>
            <person name="Porcella S.F."/>
            <person name="Nash T."/>
        </authorList>
    </citation>
    <scope>NUCLEOTIDE SEQUENCE</scope>
    <source>
        <strain evidence="4">DH</strain>
    </source>
</reference>
<dbReference type="AlphaFoldDB" id="V6TEF0"/>
<feature type="coiled-coil region" evidence="1">
    <location>
        <begin position="21"/>
        <end position="91"/>
    </location>
</feature>
<feature type="coiled-coil region" evidence="1">
    <location>
        <begin position="266"/>
        <end position="296"/>
    </location>
</feature>
<feature type="coiled-coil region" evidence="1">
    <location>
        <begin position="202"/>
        <end position="236"/>
    </location>
</feature>
<dbReference type="Proteomes" id="UP000018320">
    <property type="component" value="Unassembled WGS sequence"/>
</dbReference>
<feature type="compositionally biased region" description="Polar residues" evidence="2">
    <location>
        <begin position="365"/>
        <end position="376"/>
    </location>
</feature>
<name>V6TEF0_GIAIN</name>
<comment type="caution">
    <text evidence="3">The sequence shown here is derived from an EMBL/GenBank/DDBJ whole genome shotgun (WGS) entry which is preliminary data.</text>
</comment>
<evidence type="ECO:0000256" key="2">
    <source>
        <dbReference type="SAM" id="MobiDB-lite"/>
    </source>
</evidence>
<dbReference type="VEuPathDB" id="GiardiaDB:GL50581_929"/>
<protein>
    <submittedName>
        <fullName evidence="3">Uncharacterized protein</fullName>
    </submittedName>
</protein>
<keyword evidence="1" id="KW-0175">Coiled coil</keyword>
<dbReference type="VEuPathDB" id="GiardiaDB:DHA2_153652"/>
<evidence type="ECO:0000313" key="4">
    <source>
        <dbReference type="Proteomes" id="UP000018320"/>
    </source>
</evidence>
<evidence type="ECO:0000313" key="3">
    <source>
        <dbReference type="EMBL" id="ESU35250.1"/>
    </source>
</evidence>
<dbReference type="VEuPathDB" id="GiardiaDB:GL50803_0017426"/>
<feature type="region of interest" description="Disordered" evidence="2">
    <location>
        <begin position="365"/>
        <end position="386"/>
    </location>
</feature>
<gene>
    <name evidence="3" type="ORF">DHA2_153652</name>
</gene>
<dbReference type="EMBL" id="AHGT01000091">
    <property type="protein sequence ID" value="ESU35250.1"/>
    <property type="molecule type" value="Genomic_DNA"/>
</dbReference>